<accession>B5LJB8</accession>
<feature type="region of interest" description="Disordered" evidence="1">
    <location>
        <begin position="344"/>
        <end position="363"/>
    </location>
</feature>
<keyword evidence="3" id="KW-1185">Reference proteome</keyword>
<reference evidence="2 3" key="1">
    <citation type="submission" date="2008-06" db="EMBL/GenBank/DDBJ databases">
        <authorList>
            <person name="Smith A.L."/>
            <person name="Paladin E.C."/>
            <person name="Jacobs-Sera D."/>
            <person name="Hendirx R.W."/>
            <person name="Hatfull G.F."/>
        </authorList>
    </citation>
    <scope>NUCLEOTIDE SEQUENCE [LARGE SCALE GENOMIC DNA]</scope>
</reference>
<dbReference type="GeneID" id="6920818"/>
<sequence>MSRMITRGMGGGGAYPRNLFIGATGAEDTSCPLPDHQMWDVIIVFAFRDTAATQPTLPAGFTEIPAAGKSGNTCASRVGWKWAAGSSETSGTWTGATLVMAQVWRTSGIPGAANGLNGTSATVNYPALTFQQTNGRAALVAFGAHRSFNATMNVAPGTLSPGGAVEGAANDGASFYGLQRSTWASTNAVTTETSSGYCTAVIELGDPLIWENVSVSNFPTPPGKDAIVTAIGGGGGGAGAPPRNGSTRPSGYGGGGGGGGGYYKIRIPAAYIATGITMAQGAGGAAVGTGTNGNAGGASGVVSNGITWAALGGSGGTQGMDPLGGAGGGTSIPGEGTVVPVLAKENGAGGGRGSTSQATAGAGTNSTLAGAGGGGGGSNLTNVYNGGNGGSSANAAGGAGGVGNADAGDPGGNVTDLGPFGGGGGGGGAGGSGSSTAGRGALGGAWGGGGGGGGGKEGSFSGAANGANGGQVGYVRVEFVDAAA</sequence>
<feature type="compositionally biased region" description="Gly residues" evidence="1">
    <location>
        <begin position="440"/>
        <end position="457"/>
    </location>
</feature>
<organism evidence="2 3">
    <name type="scientific">Mycobacterium phage Myrna</name>
    <dbReference type="NCBI Taxonomy" id="546805"/>
    <lineage>
        <taxon>Viruses</taxon>
        <taxon>Duplodnaviria</taxon>
        <taxon>Heunggongvirae</taxon>
        <taxon>Uroviricota</taxon>
        <taxon>Caudoviricetes</taxon>
        <taxon>Ceeclamvirinae</taxon>
        <taxon>Myrnavirus</taxon>
        <taxon>Myrnavirus myrna</taxon>
    </lineage>
</organism>
<evidence type="ECO:0000256" key="1">
    <source>
        <dbReference type="SAM" id="MobiDB-lite"/>
    </source>
</evidence>
<dbReference type="KEGG" id="vg:6920818"/>
<evidence type="ECO:0000313" key="3">
    <source>
        <dbReference type="Proteomes" id="UP000001849"/>
    </source>
</evidence>
<dbReference type="EMBL" id="EU826466">
    <property type="protein sequence ID" value="ACH62115.1"/>
    <property type="molecule type" value="Genomic_DNA"/>
</dbReference>
<evidence type="ECO:0000313" key="2">
    <source>
        <dbReference type="EMBL" id="ACH62115.1"/>
    </source>
</evidence>
<name>B5LJB8_9CAUD</name>
<evidence type="ECO:0008006" key="4">
    <source>
        <dbReference type="Google" id="ProtNLM"/>
    </source>
</evidence>
<protein>
    <recommendedName>
        <fullName evidence="4">Minor tail protein</fullName>
    </recommendedName>
</protein>
<dbReference type="Proteomes" id="UP000001849">
    <property type="component" value="Segment"/>
</dbReference>
<feature type="compositionally biased region" description="Gly residues" evidence="1">
    <location>
        <begin position="419"/>
        <end position="433"/>
    </location>
</feature>
<dbReference type="PRINTS" id="PR01228">
    <property type="entry name" value="EGGSHELL"/>
</dbReference>
<feature type="region of interest" description="Disordered" evidence="1">
    <location>
        <begin position="407"/>
        <end position="469"/>
    </location>
</feature>
<dbReference type="RefSeq" id="YP_002225025.1">
    <property type="nucleotide sequence ID" value="NC_011273.1"/>
</dbReference>
<proteinExistence type="predicted"/>
<gene>
    <name evidence="2" type="primary">114</name>
    <name evidence="2" type="ORF">MYRNA_114</name>
</gene>